<name>A0AAV0VQZ8_9HEMI</name>
<keyword evidence="3" id="KW-1185">Reference proteome</keyword>
<comment type="caution">
    <text evidence="2">The sequence shown here is derived from an EMBL/GenBank/DDBJ whole genome shotgun (WGS) entry which is preliminary data.</text>
</comment>
<dbReference type="AlphaFoldDB" id="A0AAV0VQZ8"/>
<dbReference type="EMBL" id="CARXXK010000001">
    <property type="protein sequence ID" value="CAI6346629.1"/>
    <property type="molecule type" value="Genomic_DNA"/>
</dbReference>
<evidence type="ECO:0000256" key="1">
    <source>
        <dbReference type="SAM" id="MobiDB-lite"/>
    </source>
</evidence>
<gene>
    <name evidence="2" type="ORF">MEUPH1_LOCUS3518</name>
</gene>
<proteinExistence type="predicted"/>
<dbReference type="Proteomes" id="UP001160148">
    <property type="component" value="Unassembled WGS sequence"/>
</dbReference>
<reference evidence="2 3" key="1">
    <citation type="submission" date="2023-01" db="EMBL/GenBank/DDBJ databases">
        <authorList>
            <person name="Whitehead M."/>
        </authorList>
    </citation>
    <scope>NUCLEOTIDE SEQUENCE [LARGE SCALE GENOMIC DNA]</scope>
</reference>
<feature type="compositionally biased region" description="Polar residues" evidence="1">
    <location>
        <begin position="1"/>
        <end position="10"/>
    </location>
</feature>
<protein>
    <submittedName>
        <fullName evidence="2">Uncharacterized protein</fullName>
    </submittedName>
</protein>
<feature type="compositionally biased region" description="Polar residues" evidence="1">
    <location>
        <begin position="18"/>
        <end position="28"/>
    </location>
</feature>
<evidence type="ECO:0000313" key="3">
    <source>
        <dbReference type="Proteomes" id="UP001160148"/>
    </source>
</evidence>
<organism evidence="2 3">
    <name type="scientific">Macrosiphum euphorbiae</name>
    <name type="common">potato aphid</name>
    <dbReference type="NCBI Taxonomy" id="13131"/>
    <lineage>
        <taxon>Eukaryota</taxon>
        <taxon>Metazoa</taxon>
        <taxon>Ecdysozoa</taxon>
        <taxon>Arthropoda</taxon>
        <taxon>Hexapoda</taxon>
        <taxon>Insecta</taxon>
        <taxon>Pterygota</taxon>
        <taxon>Neoptera</taxon>
        <taxon>Paraneoptera</taxon>
        <taxon>Hemiptera</taxon>
        <taxon>Sternorrhyncha</taxon>
        <taxon>Aphidomorpha</taxon>
        <taxon>Aphidoidea</taxon>
        <taxon>Aphididae</taxon>
        <taxon>Macrosiphini</taxon>
        <taxon>Macrosiphum</taxon>
    </lineage>
</organism>
<evidence type="ECO:0000313" key="2">
    <source>
        <dbReference type="EMBL" id="CAI6346629.1"/>
    </source>
</evidence>
<accession>A0AAV0VQZ8</accession>
<sequence>MQGQIDSPSPNDDDSRTQKVSAEPSSDPTEVFLRNYASSMFRYYNISSVNTAAMTPVAVEVKRMTPPSISPMPQVRPAEVDVQSISDLAGPPRRRRHSSSMSNISVRFSSVEIECSAALVGV</sequence>
<feature type="region of interest" description="Disordered" evidence="1">
    <location>
        <begin position="1"/>
        <end position="29"/>
    </location>
</feature>